<dbReference type="PANTHER" id="PTHR11904:SF9">
    <property type="entry name" value="PURINE NUCLEOSIDE PHOSPHORYLASE-RELATED"/>
    <property type="match status" value="1"/>
</dbReference>
<gene>
    <name evidence="11" type="ORF">K8V90_08055</name>
</gene>
<dbReference type="SUPFAM" id="SSF53167">
    <property type="entry name" value="Purine and uridine phosphorylases"/>
    <property type="match status" value="1"/>
</dbReference>
<dbReference type="InterPro" id="IPR011270">
    <property type="entry name" value="Pur_Nuc_Pase_Ino/Guo-sp"/>
</dbReference>
<name>A0A921N1L7_9FIRM</name>
<dbReference type="PIRSF" id="PIRSF000477">
    <property type="entry name" value="PurNPase"/>
    <property type="match status" value="1"/>
</dbReference>
<dbReference type="PANTHER" id="PTHR11904">
    <property type="entry name" value="METHYLTHIOADENOSINE/PURINE NUCLEOSIDE PHOSPHORYLASE"/>
    <property type="match status" value="1"/>
</dbReference>
<feature type="domain" description="Nucleoside phosphorylase" evidence="10">
    <location>
        <begin position="24"/>
        <end position="270"/>
    </location>
</feature>
<organism evidence="11 12">
    <name type="scientific">Romboutsia timonensis</name>
    <dbReference type="NCBI Taxonomy" id="1776391"/>
    <lineage>
        <taxon>Bacteria</taxon>
        <taxon>Bacillati</taxon>
        <taxon>Bacillota</taxon>
        <taxon>Clostridia</taxon>
        <taxon>Peptostreptococcales</taxon>
        <taxon>Peptostreptococcaceae</taxon>
        <taxon>Romboutsia</taxon>
    </lineage>
</organism>
<dbReference type="NCBIfam" id="NF006054">
    <property type="entry name" value="PRK08202.1"/>
    <property type="match status" value="1"/>
</dbReference>
<dbReference type="Proteomes" id="UP000776700">
    <property type="component" value="Unassembled WGS sequence"/>
</dbReference>
<dbReference type="NCBIfam" id="TIGR01697">
    <property type="entry name" value="PNPH-PUNA-XAPA"/>
    <property type="match status" value="1"/>
</dbReference>
<sequence length="273" mass="29776">MENIYDKIQESANFIQSKFEVKPTIGLILGSGLGVLADEIKNPVKIKYNEIPNFPVSTVEGHEGCLVLGELEGKMVVAMQGRFHYYEGYTQQEITFPVRVMKALGVNTIVVTNAAGGSNINFKPGDLMVIKDHINLSGNNPLIGKNDQRLGPRFPDMSSAYTPKYIAMVKECAKKLNIELQEGVYAFFSGPTYETPAEVKMARILGADAVGMSTAPEVIVASHSGMEVIGISCITNMAAGILDQPLDHEEVIETTRKVKAEFLSLVKSVVNHI</sequence>
<evidence type="ECO:0000256" key="1">
    <source>
        <dbReference type="ARBA" id="ARBA00002678"/>
    </source>
</evidence>
<dbReference type="GO" id="GO:0005737">
    <property type="term" value="C:cytoplasm"/>
    <property type="evidence" value="ECO:0007669"/>
    <property type="project" value="TreeGrafter"/>
</dbReference>
<feature type="binding site" evidence="9">
    <location>
        <position position="62"/>
    </location>
    <ligand>
        <name>phosphate</name>
        <dbReference type="ChEBI" id="CHEBI:43474"/>
    </ligand>
</feature>
<feature type="binding site" evidence="9">
    <location>
        <position position="31"/>
    </location>
    <ligand>
        <name>phosphate</name>
        <dbReference type="ChEBI" id="CHEBI:43474"/>
    </ligand>
</feature>
<dbReference type="FunFam" id="3.40.50.1580:FF:000010">
    <property type="entry name" value="Purine nucleoside phosphorylase"/>
    <property type="match status" value="1"/>
</dbReference>
<dbReference type="EMBL" id="DYUB01000250">
    <property type="protein sequence ID" value="HJG97035.1"/>
    <property type="molecule type" value="Genomic_DNA"/>
</dbReference>
<keyword evidence="4" id="KW-0597">Phosphoprotein</keyword>
<keyword evidence="5 8" id="KW-0328">Glycosyltransferase</keyword>
<feature type="binding site" evidence="9">
    <location>
        <position position="213"/>
    </location>
    <ligand>
        <name>phosphate</name>
        <dbReference type="ChEBI" id="CHEBI:43474"/>
    </ligand>
</feature>
<evidence type="ECO:0000256" key="4">
    <source>
        <dbReference type="ARBA" id="ARBA00022553"/>
    </source>
</evidence>
<comment type="function">
    <text evidence="1">The purine nucleoside phosphorylases catalyze the phosphorolytic breakdown of the N-glycosidic bond in the beta-(deoxy)ribonucleoside molecules, with the formation of the corresponding free purine bases and pentose-1-phosphate. Cleaves guanosine, inosine, 2'-deoxyguanosine and 2'-deoxyinosine.</text>
</comment>
<dbReference type="GO" id="GO:0004731">
    <property type="term" value="F:purine-nucleoside phosphorylase activity"/>
    <property type="evidence" value="ECO:0007669"/>
    <property type="project" value="UniProtKB-EC"/>
</dbReference>
<dbReference type="Pfam" id="PF01048">
    <property type="entry name" value="PNP_UDP_1"/>
    <property type="match status" value="1"/>
</dbReference>
<feature type="binding site" evidence="9">
    <location>
        <position position="236"/>
    </location>
    <ligand>
        <name>a purine D-ribonucleoside</name>
        <dbReference type="ChEBI" id="CHEBI:142355"/>
    </ligand>
</feature>
<dbReference type="EC" id="2.4.2.1" evidence="8"/>
<reference evidence="11" key="1">
    <citation type="journal article" date="2021" name="PeerJ">
        <title>Extensive microbial diversity within the chicken gut microbiome revealed by metagenomics and culture.</title>
        <authorList>
            <person name="Gilroy R."/>
            <person name="Ravi A."/>
            <person name="Getino M."/>
            <person name="Pursley I."/>
            <person name="Horton D.L."/>
            <person name="Alikhan N.F."/>
            <person name="Baker D."/>
            <person name="Gharbi K."/>
            <person name="Hall N."/>
            <person name="Watson M."/>
            <person name="Adriaenssens E.M."/>
            <person name="Foster-Nyarko E."/>
            <person name="Jarju S."/>
            <person name="Secka A."/>
            <person name="Antonio M."/>
            <person name="Oren A."/>
            <person name="Chaudhuri R.R."/>
            <person name="La Ragione R."/>
            <person name="Hildebrand F."/>
            <person name="Pallen M.J."/>
        </authorList>
    </citation>
    <scope>NUCLEOTIDE SEQUENCE</scope>
    <source>
        <strain evidence="11">1277</strain>
    </source>
</reference>
<evidence type="ECO:0000256" key="7">
    <source>
        <dbReference type="ARBA" id="ARBA00048556"/>
    </source>
</evidence>
<evidence type="ECO:0000313" key="12">
    <source>
        <dbReference type="Proteomes" id="UP000776700"/>
    </source>
</evidence>
<feature type="binding site" evidence="9">
    <location>
        <position position="114"/>
    </location>
    <ligand>
        <name>phosphate</name>
        <dbReference type="ChEBI" id="CHEBI:43474"/>
    </ligand>
</feature>
<accession>A0A921N1L7</accession>
<evidence type="ECO:0000256" key="9">
    <source>
        <dbReference type="PIRSR" id="PIRSR000477-2"/>
    </source>
</evidence>
<dbReference type="InterPro" id="IPR035994">
    <property type="entry name" value="Nucleoside_phosphorylase_sf"/>
</dbReference>
<feature type="binding site" evidence="9">
    <location>
        <begin position="82"/>
        <end position="84"/>
    </location>
    <ligand>
        <name>phosphate</name>
        <dbReference type="ChEBI" id="CHEBI:43474"/>
    </ligand>
</feature>
<comment type="catalytic activity">
    <reaction evidence="7">
        <text>a purine 2'-deoxy-D-ribonucleoside + phosphate = a purine nucleobase + 2-deoxy-alpha-D-ribose 1-phosphate</text>
        <dbReference type="Rhea" id="RHEA:36431"/>
        <dbReference type="ChEBI" id="CHEBI:26386"/>
        <dbReference type="ChEBI" id="CHEBI:43474"/>
        <dbReference type="ChEBI" id="CHEBI:57259"/>
        <dbReference type="ChEBI" id="CHEBI:142361"/>
        <dbReference type="EC" id="2.4.2.1"/>
    </reaction>
</comment>
<evidence type="ECO:0000256" key="8">
    <source>
        <dbReference type="PIRNR" id="PIRNR000477"/>
    </source>
</evidence>
<dbReference type="NCBIfam" id="TIGR01700">
    <property type="entry name" value="PNPH"/>
    <property type="match status" value="1"/>
</dbReference>
<proteinExistence type="inferred from homology"/>
<evidence type="ECO:0000256" key="3">
    <source>
        <dbReference type="ARBA" id="ARBA00006751"/>
    </source>
</evidence>
<dbReference type="Gene3D" id="3.40.50.1580">
    <property type="entry name" value="Nucleoside phosphorylase domain"/>
    <property type="match status" value="1"/>
</dbReference>
<evidence type="ECO:0000256" key="2">
    <source>
        <dbReference type="ARBA" id="ARBA00005058"/>
    </source>
</evidence>
<comment type="caution">
    <text evidence="11">The sequence shown here is derived from an EMBL/GenBank/DDBJ whole genome shotgun (WGS) entry which is preliminary data.</text>
</comment>
<keyword evidence="6 8" id="KW-0808">Transferase</keyword>
<dbReference type="GO" id="GO:0009116">
    <property type="term" value="P:nucleoside metabolic process"/>
    <property type="evidence" value="ECO:0007669"/>
    <property type="project" value="InterPro"/>
</dbReference>
<dbReference type="InterPro" id="IPR000845">
    <property type="entry name" value="Nucleoside_phosphorylase_d"/>
</dbReference>
<reference evidence="11" key="2">
    <citation type="submission" date="2021-09" db="EMBL/GenBank/DDBJ databases">
        <authorList>
            <person name="Gilroy R."/>
        </authorList>
    </citation>
    <scope>NUCLEOTIDE SEQUENCE</scope>
    <source>
        <strain evidence="11">1277</strain>
    </source>
</reference>
<feature type="binding site" evidence="9">
    <location>
        <position position="194"/>
    </location>
    <ligand>
        <name>a purine D-ribonucleoside</name>
        <dbReference type="ChEBI" id="CHEBI:142355"/>
    </ligand>
</feature>
<evidence type="ECO:0000256" key="6">
    <source>
        <dbReference type="ARBA" id="ARBA00022679"/>
    </source>
</evidence>
<evidence type="ECO:0000313" key="11">
    <source>
        <dbReference type="EMBL" id="HJG97035.1"/>
    </source>
</evidence>
<dbReference type="InterPro" id="IPR011268">
    <property type="entry name" value="Purine_phosphorylase"/>
</dbReference>
<dbReference type="AlphaFoldDB" id="A0A921N1L7"/>
<dbReference type="CDD" id="cd09009">
    <property type="entry name" value="PNP-EcPNPII_like"/>
    <property type="match status" value="1"/>
</dbReference>
<evidence type="ECO:0000259" key="10">
    <source>
        <dbReference type="Pfam" id="PF01048"/>
    </source>
</evidence>
<evidence type="ECO:0000256" key="5">
    <source>
        <dbReference type="ARBA" id="ARBA00022676"/>
    </source>
</evidence>
<comment type="pathway">
    <text evidence="2 8">Purine metabolism; purine nucleoside salvage.</text>
</comment>
<comment type="similarity">
    <text evidence="3 8">Belongs to the PNP/MTAP phosphorylase family.</text>
</comment>
<protein>
    <recommendedName>
        <fullName evidence="8">Purine nucleoside phosphorylase</fullName>
        <ecNumber evidence="8">2.4.2.1</ecNumber>
    </recommendedName>
    <alternativeName>
        <fullName evidence="8">Inosine-guanosine phosphorylase</fullName>
    </alternativeName>
</protein>